<name>A0A166PJ96_9AGAM</name>
<keyword evidence="3" id="KW-1185">Reference proteome</keyword>
<feature type="compositionally biased region" description="Pro residues" evidence="1">
    <location>
        <begin position="10"/>
        <end position="25"/>
    </location>
</feature>
<evidence type="ECO:0000313" key="2">
    <source>
        <dbReference type="EMBL" id="KZP26151.1"/>
    </source>
</evidence>
<organism evidence="2 3">
    <name type="scientific">Athelia psychrophila</name>
    <dbReference type="NCBI Taxonomy" id="1759441"/>
    <lineage>
        <taxon>Eukaryota</taxon>
        <taxon>Fungi</taxon>
        <taxon>Dikarya</taxon>
        <taxon>Basidiomycota</taxon>
        <taxon>Agaricomycotina</taxon>
        <taxon>Agaricomycetes</taxon>
        <taxon>Agaricomycetidae</taxon>
        <taxon>Atheliales</taxon>
        <taxon>Atheliaceae</taxon>
        <taxon>Athelia</taxon>
    </lineage>
</organism>
<dbReference type="EMBL" id="KV417516">
    <property type="protein sequence ID" value="KZP26151.1"/>
    <property type="molecule type" value="Genomic_DNA"/>
</dbReference>
<proteinExistence type="predicted"/>
<reference evidence="2 3" key="1">
    <citation type="journal article" date="2016" name="Mol. Biol. Evol.">
        <title>Comparative Genomics of Early-Diverging Mushroom-Forming Fungi Provides Insights into the Origins of Lignocellulose Decay Capabilities.</title>
        <authorList>
            <person name="Nagy L.G."/>
            <person name="Riley R."/>
            <person name="Tritt A."/>
            <person name="Adam C."/>
            <person name="Daum C."/>
            <person name="Floudas D."/>
            <person name="Sun H."/>
            <person name="Yadav J.S."/>
            <person name="Pangilinan J."/>
            <person name="Larsson K.H."/>
            <person name="Matsuura K."/>
            <person name="Barry K."/>
            <person name="Labutti K."/>
            <person name="Kuo R."/>
            <person name="Ohm R.A."/>
            <person name="Bhattacharya S.S."/>
            <person name="Shirouzu T."/>
            <person name="Yoshinaga Y."/>
            <person name="Martin F.M."/>
            <person name="Grigoriev I.V."/>
            <person name="Hibbett D.S."/>
        </authorList>
    </citation>
    <scope>NUCLEOTIDE SEQUENCE [LARGE SCALE GENOMIC DNA]</scope>
    <source>
        <strain evidence="2 3">CBS 109695</strain>
    </source>
</reference>
<sequence>MFSSSSASAPLPPRPAGTPSPPQQSPPSHAQQRAALSQREPSSVVHDLHQPNSPARLPPRGEGPRKHHVFFFFFLCAQRTPSVCRLSVVESGRARWTAVISVSVVECNVGRHRTFGGLVMRG</sequence>
<accession>A0A166PJ96</accession>
<evidence type="ECO:0000256" key="1">
    <source>
        <dbReference type="SAM" id="MobiDB-lite"/>
    </source>
</evidence>
<feature type="region of interest" description="Disordered" evidence="1">
    <location>
        <begin position="1"/>
        <end position="63"/>
    </location>
</feature>
<dbReference type="Proteomes" id="UP000076532">
    <property type="component" value="Unassembled WGS sequence"/>
</dbReference>
<feature type="compositionally biased region" description="Low complexity" evidence="1">
    <location>
        <begin position="26"/>
        <end position="35"/>
    </location>
</feature>
<dbReference type="AlphaFoldDB" id="A0A166PJ96"/>
<gene>
    <name evidence="2" type="ORF">FIBSPDRAFT_855112</name>
</gene>
<protein>
    <submittedName>
        <fullName evidence="2">Uncharacterized protein</fullName>
    </submittedName>
</protein>
<evidence type="ECO:0000313" key="3">
    <source>
        <dbReference type="Proteomes" id="UP000076532"/>
    </source>
</evidence>